<accession>A0A0P7ZBV2</accession>
<protein>
    <submittedName>
        <fullName evidence="2">Archaeal ATPase</fullName>
    </submittedName>
</protein>
<evidence type="ECO:0000313" key="3">
    <source>
        <dbReference type="Proteomes" id="UP000050360"/>
    </source>
</evidence>
<dbReference type="SUPFAM" id="SSF52540">
    <property type="entry name" value="P-loop containing nucleoside triphosphate hydrolases"/>
    <property type="match status" value="1"/>
</dbReference>
<dbReference type="Proteomes" id="UP000050360">
    <property type="component" value="Unassembled WGS sequence"/>
</dbReference>
<dbReference type="Pfam" id="PF13173">
    <property type="entry name" value="AAA_14"/>
    <property type="match status" value="1"/>
</dbReference>
<feature type="non-terminal residue" evidence="2">
    <location>
        <position position="122"/>
    </location>
</feature>
<dbReference type="PANTHER" id="PTHR33295:SF8">
    <property type="entry name" value="AAA+ ATPASE DOMAIN-CONTAINING PROTEIN"/>
    <property type="match status" value="1"/>
</dbReference>
<organism evidence="2 3">
    <name type="scientific">Candidatus Methanoperedens nitratireducens</name>
    <dbReference type="NCBI Taxonomy" id="1392998"/>
    <lineage>
        <taxon>Archaea</taxon>
        <taxon>Methanobacteriati</taxon>
        <taxon>Methanobacteriota</taxon>
        <taxon>Stenosarchaea group</taxon>
        <taxon>Methanomicrobia</taxon>
        <taxon>Methanosarcinales</taxon>
        <taxon>ANME-2 cluster</taxon>
        <taxon>Candidatus Methanoperedentaceae</taxon>
        <taxon>Candidatus Methanoperedens</taxon>
    </lineage>
</organism>
<name>A0A0P7ZBV2_9EURY</name>
<reference evidence="2 3" key="1">
    <citation type="submission" date="2015-09" db="EMBL/GenBank/DDBJ databases">
        <title>A metagenomics-based metabolic model of nitrate-dependent anaerobic oxidation of methane by Methanoperedens-like archaea.</title>
        <authorList>
            <person name="Arshad A."/>
            <person name="Speth D.R."/>
            <person name="De Graaf R.M."/>
            <person name="Op Den Camp H.J."/>
            <person name="Jetten M.S."/>
            <person name="Welte C.U."/>
        </authorList>
    </citation>
    <scope>NUCLEOTIDE SEQUENCE [LARGE SCALE GENOMIC DNA]</scope>
</reference>
<feature type="domain" description="AAA" evidence="1">
    <location>
        <begin position="37"/>
        <end position="122"/>
    </location>
</feature>
<dbReference type="PANTHER" id="PTHR33295">
    <property type="entry name" value="ATPASE"/>
    <property type="match status" value="1"/>
</dbReference>
<gene>
    <name evidence="2" type="ORF">MPEBLZ_04540</name>
</gene>
<dbReference type="AlphaFoldDB" id="A0A0P7ZBV2"/>
<dbReference type="EMBL" id="LKCM01000492">
    <property type="protein sequence ID" value="KPQ40911.1"/>
    <property type="molecule type" value="Genomic_DNA"/>
</dbReference>
<evidence type="ECO:0000259" key="1">
    <source>
        <dbReference type="Pfam" id="PF13173"/>
    </source>
</evidence>
<sequence length="122" mass="14409">MNKEILVEWNPHWEETAGSKLIERELVRDIEPWLERKEILGFLGVRRSGKTTLMSILINLLSSNIPRKNILFIKCDDDRIQKENLIDDALKGYMELVNPQGKIFVFIDEVQEIDNWENTLKR</sequence>
<dbReference type="InterPro" id="IPR027417">
    <property type="entry name" value="P-loop_NTPase"/>
</dbReference>
<dbReference type="Gene3D" id="3.40.50.300">
    <property type="entry name" value="P-loop containing nucleotide triphosphate hydrolases"/>
    <property type="match status" value="1"/>
</dbReference>
<dbReference type="InterPro" id="IPR041682">
    <property type="entry name" value="AAA_14"/>
</dbReference>
<evidence type="ECO:0000313" key="2">
    <source>
        <dbReference type="EMBL" id="KPQ40911.1"/>
    </source>
</evidence>
<proteinExistence type="predicted"/>
<comment type="caution">
    <text evidence="2">The sequence shown here is derived from an EMBL/GenBank/DDBJ whole genome shotgun (WGS) entry which is preliminary data.</text>
</comment>